<sequence>MESLLQVIVAAIAAFAATNIDDILILMFFFSQVNSSFRIHHIILGQYLGFMGLLLLSLPGFLGGLIIPKAWTGLLGLIPIYIGLQQILNPETQTPEIPSIASGKRSQPKSSGLMSYFNPLLAPQTYSVAAITLANGGDNIGIYVPFFASLSWFKLLVVITTFLSLVGVWCAIAYGLTRQPMIGKVLNRYGHKVVPFVLIGLGLLILWDSQSYELLKLLNIPLP</sequence>
<evidence type="ECO:0000256" key="1">
    <source>
        <dbReference type="SAM" id="Phobius"/>
    </source>
</evidence>
<proteinExistence type="predicted"/>
<accession>A0A977KZD4</accession>
<dbReference type="AlphaFoldDB" id="A0A977KZD4"/>
<reference evidence="2" key="1">
    <citation type="submission" date="2021-04" db="EMBL/GenBank/DDBJ databases">
        <title>Genome sequence of Woronichinia naegeliana from Washington state freshwater lake bloom.</title>
        <authorList>
            <person name="Dreher T.W."/>
        </authorList>
    </citation>
    <scope>NUCLEOTIDE SEQUENCE</scope>
    <source>
        <strain evidence="2">WA131</strain>
    </source>
</reference>
<dbReference type="EMBL" id="CP073041">
    <property type="protein sequence ID" value="UXE62731.1"/>
    <property type="molecule type" value="Genomic_DNA"/>
</dbReference>
<feature type="transmembrane region" description="Helical" evidence="1">
    <location>
        <begin position="6"/>
        <end position="30"/>
    </location>
</feature>
<dbReference type="Proteomes" id="UP001065613">
    <property type="component" value="Chromosome"/>
</dbReference>
<gene>
    <name evidence="2" type="ORF">KA717_08390</name>
</gene>
<dbReference type="InterPro" id="IPR004676">
    <property type="entry name" value="Cd-R_transporter"/>
</dbReference>
<name>A0A977KZD4_9CYAN</name>
<feature type="transmembrane region" description="Helical" evidence="1">
    <location>
        <begin position="42"/>
        <end position="67"/>
    </location>
</feature>
<keyword evidence="1" id="KW-0812">Transmembrane</keyword>
<organism evidence="2">
    <name type="scientific">Woronichinia naegeliana WA131</name>
    <dbReference type="NCBI Taxonomy" id="2824559"/>
    <lineage>
        <taxon>Bacteria</taxon>
        <taxon>Bacillati</taxon>
        <taxon>Cyanobacteriota</taxon>
        <taxon>Cyanophyceae</taxon>
        <taxon>Synechococcales</taxon>
        <taxon>Coelosphaeriaceae</taxon>
        <taxon>Woronichinia</taxon>
    </lineage>
</organism>
<feature type="transmembrane region" description="Helical" evidence="1">
    <location>
        <begin position="189"/>
        <end position="207"/>
    </location>
</feature>
<protein>
    <submittedName>
        <fullName evidence="2">Cadmium resistance transporter</fullName>
    </submittedName>
</protein>
<dbReference type="Pfam" id="PF03596">
    <property type="entry name" value="Cad"/>
    <property type="match status" value="1"/>
</dbReference>
<evidence type="ECO:0000313" key="2">
    <source>
        <dbReference type="EMBL" id="UXE62731.1"/>
    </source>
</evidence>
<keyword evidence="1" id="KW-1133">Transmembrane helix</keyword>
<feature type="transmembrane region" description="Helical" evidence="1">
    <location>
        <begin position="155"/>
        <end position="177"/>
    </location>
</feature>
<keyword evidence="1" id="KW-0472">Membrane</keyword>
<dbReference type="KEGG" id="wna:KA717_08390"/>